<name>A0ABQ9HLE5_9NEOP</name>
<comment type="caution">
    <text evidence="1">The sequence shown here is derived from an EMBL/GenBank/DDBJ whole genome shotgun (WGS) entry which is preliminary data.</text>
</comment>
<protein>
    <submittedName>
        <fullName evidence="1">Uncharacterized protein</fullName>
    </submittedName>
</protein>
<evidence type="ECO:0000313" key="2">
    <source>
        <dbReference type="Proteomes" id="UP001159363"/>
    </source>
</evidence>
<dbReference type="Proteomes" id="UP001159363">
    <property type="component" value="Chromosome X"/>
</dbReference>
<evidence type="ECO:0000313" key="1">
    <source>
        <dbReference type="EMBL" id="KAJ8885110.1"/>
    </source>
</evidence>
<proteinExistence type="predicted"/>
<sequence length="60" mass="6976">MENIFNWKVDTTGNKLNVTDICKIRPISLWTSRRNSGEEHEHQTFMISELCNLKGKPSLN</sequence>
<keyword evidence="2" id="KW-1185">Reference proteome</keyword>
<organism evidence="1 2">
    <name type="scientific">Dryococelus australis</name>
    <dbReference type="NCBI Taxonomy" id="614101"/>
    <lineage>
        <taxon>Eukaryota</taxon>
        <taxon>Metazoa</taxon>
        <taxon>Ecdysozoa</taxon>
        <taxon>Arthropoda</taxon>
        <taxon>Hexapoda</taxon>
        <taxon>Insecta</taxon>
        <taxon>Pterygota</taxon>
        <taxon>Neoptera</taxon>
        <taxon>Polyneoptera</taxon>
        <taxon>Phasmatodea</taxon>
        <taxon>Verophasmatodea</taxon>
        <taxon>Anareolatae</taxon>
        <taxon>Phasmatidae</taxon>
        <taxon>Eurycanthinae</taxon>
        <taxon>Dryococelus</taxon>
    </lineage>
</organism>
<gene>
    <name evidence="1" type="ORF">PR048_011306</name>
</gene>
<accession>A0ABQ9HLE5</accession>
<reference evidence="1 2" key="1">
    <citation type="submission" date="2023-02" db="EMBL/GenBank/DDBJ databases">
        <title>LHISI_Scaffold_Assembly.</title>
        <authorList>
            <person name="Stuart O.P."/>
            <person name="Cleave R."/>
            <person name="Magrath M.J.L."/>
            <person name="Mikheyev A.S."/>
        </authorList>
    </citation>
    <scope>NUCLEOTIDE SEQUENCE [LARGE SCALE GENOMIC DNA]</scope>
    <source>
        <strain evidence="1">Daus_M_001</strain>
        <tissue evidence="1">Leg muscle</tissue>
    </source>
</reference>
<dbReference type="EMBL" id="JARBHB010000004">
    <property type="protein sequence ID" value="KAJ8885110.1"/>
    <property type="molecule type" value="Genomic_DNA"/>
</dbReference>